<dbReference type="Proteomes" id="UP001304340">
    <property type="component" value="Chromosome"/>
</dbReference>
<evidence type="ECO:0000313" key="1">
    <source>
        <dbReference type="EMBL" id="WPF82109.1"/>
    </source>
</evidence>
<dbReference type="AlphaFoldDB" id="A0AAF0Z7E7"/>
<dbReference type="KEGG" id="sbil:SANBI_003442"/>
<reference evidence="2" key="1">
    <citation type="submission" date="2023-11" db="EMBL/GenBank/DDBJ databases">
        <authorList>
            <person name="Helweg L.P."/>
            <person name="Kiel A."/>
            <person name="Hitz F."/>
            <person name="Ruckert-Reed C."/>
            <person name="Busche T."/>
            <person name="Kaltschmidt B."/>
            <person name="Kaltschmidt C."/>
        </authorList>
    </citation>
    <scope>NUCLEOTIDE SEQUENCE [LARGE SCALE GENOMIC DNA]</scope>
    <source>
        <strain evidence="2">4.1</strain>
    </source>
</reference>
<accession>A0AAF0Z7E7</accession>
<dbReference type="EMBL" id="CP138359">
    <property type="protein sequence ID" value="WPF82109.1"/>
    <property type="molecule type" value="Genomic_DNA"/>
</dbReference>
<protein>
    <submittedName>
        <fullName evidence="1">Uncharacterized protein</fullName>
    </submittedName>
</protein>
<sequence length="182" mass="19988">MTVHIDLDWLAQLSGTSAYSAPAHTLDVPLMDRPLPIGPLAERGTRPLFDVDHEETAWFYLRRTYGGGASRMTASDAILRPGRLSRDETYWFGSAKEAFLGYEKRAVAHRGQLIRLWPQVSHQDLGLRTISPGTGARTGQVGDLEPARASTLAGALSGAILESEARWTTVILAVEVDRVDLY</sequence>
<gene>
    <name evidence="1" type="ORF">SANBI_003442</name>
</gene>
<organism evidence="1 2">
    <name type="scientific">Sanguibacter biliveldensis</name>
    <dbReference type="NCBI Taxonomy" id="3030830"/>
    <lineage>
        <taxon>Bacteria</taxon>
        <taxon>Bacillati</taxon>
        <taxon>Actinomycetota</taxon>
        <taxon>Actinomycetes</taxon>
        <taxon>Micrococcales</taxon>
        <taxon>Sanguibacteraceae</taxon>
        <taxon>Sanguibacter</taxon>
    </lineage>
</organism>
<name>A0AAF0Z7E7_9MICO</name>
<dbReference type="RefSeq" id="WP_319157235.1">
    <property type="nucleotide sequence ID" value="NZ_CP138359.1"/>
</dbReference>
<proteinExistence type="predicted"/>
<keyword evidence="2" id="KW-1185">Reference proteome</keyword>
<evidence type="ECO:0000313" key="2">
    <source>
        <dbReference type="Proteomes" id="UP001304340"/>
    </source>
</evidence>